<feature type="region of interest" description="Disordered" evidence="2">
    <location>
        <begin position="841"/>
        <end position="864"/>
    </location>
</feature>
<name>A0A7R9D190_TIMCR</name>
<proteinExistence type="predicted"/>
<feature type="region of interest" description="Disordered" evidence="2">
    <location>
        <begin position="446"/>
        <end position="468"/>
    </location>
</feature>
<dbReference type="PANTHER" id="PTHR22929:SF0">
    <property type="entry name" value="TRANSCRIPTION FACTOR TFIIIB COMPONENT B'' HOMOLOG"/>
    <property type="match status" value="1"/>
</dbReference>
<dbReference type="AlphaFoldDB" id="A0A7R9D190"/>
<feature type="compositionally biased region" description="Polar residues" evidence="2">
    <location>
        <begin position="997"/>
        <end position="1011"/>
    </location>
</feature>
<feature type="coiled-coil region" evidence="1">
    <location>
        <begin position="707"/>
        <end position="740"/>
    </location>
</feature>
<feature type="region of interest" description="Disordered" evidence="2">
    <location>
        <begin position="250"/>
        <end position="403"/>
    </location>
</feature>
<dbReference type="Pfam" id="PF15963">
    <property type="entry name" value="Myb_DNA-bind_7"/>
    <property type="match status" value="1"/>
</dbReference>
<dbReference type="GO" id="GO:0000126">
    <property type="term" value="C:transcription factor TFIIIB complex"/>
    <property type="evidence" value="ECO:0007669"/>
    <property type="project" value="TreeGrafter"/>
</dbReference>
<reference evidence="4" key="1">
    <citation type="submission" date="2020-11" db="EMBL/GenBank/DDBJ databases">
        <authorList>
            <person name="Tran Van P."/>
        </authorList>
    </citation>
    <scope>NUCLEOTIDE SEQUENCE</scope>
</reference>
<evidence type="ECO:0000256" key="1">
    <source>
        <dbReference type="SAM" id="Coils"/>
    </source>
</evidence>
<feature type="compositionally biased region" description="Polar residues" evidence="2">
    <location>
        <begin position="254"/>
        <end position="263"/>
    </location>
</feature>
<keyword evidence="1" id="KW-0175">Coiled coil</keyword>
<dbReference type="GO" id="GO:0001156">
    <property type="term" value="F:TFIIIC-class transcription factor complex binding"/>
    <property type="evidence" value="ECO:0007669"/>
    <property type="project" value="TreeGrafter"/>
</dbReference>
<feature type="compositionally biased region" description="Polar residues" evidence="2">
    <location>
        <begin position="376"/>
        <end position="385"/>
    </location>
</feature>
<gene>
    <name evidence="4" type="ORF">TCEB3V08_LOCUS7870</name>
</gene>
<accession>A0A7R9D190</accession>
<dbReference type="EMBL" id="OC319378">
    <property type="protein sequence ID" value="CAD7405194.1"/>
    <property type="molecule type" value="Genomic_DNA"/>
</dbReference>
<organism evidence="4">
    <name type="scientific">Timema cristinae</name>
    <name type="common">Walking stick</name>
    <dbReference type="NCBI Taxonomy" id="61476"/>
    <lineage>
        <taxon>Eukaryota</taxon>
        <taxon>Metazoa</taxon>
        <taxon>Ecdysozoa</taxon>
        <taxon>Arthropoda</taxon>
        <taxon>Hexapoda</taxon>
        <taxon>Insecta</taxon>
        <taxon>Pterygota</taxon>
        <taxon>Neoptera</taxon>
        <taxon>Polyneoptera</taxon>
        <taxon>Phasmatodea</taxon>
        <taxon>Timematodea</taxon>
        <taxon>Timematoidea</taxon>
        <taxon>Timematidae</taxon>
        <taxon>Timema</taxon>
    </lineage>
</organism>
<feature type="region of interest" description="Disordered" evidence="2">
    <location>
        <begin position="35"/>
        <end position="58"/>
    </location>
</feature>
<dbReference type="GO" id="GO:0070898">
    <property type="term" value="P:RNA polymerase III preinitiation complex assembly"/>
    <property type="evidence" value="ECO:0007669"/>
    <property type="project" value="TreeGrafter"/>
</dbReference>
<feature type="domain" description="Transcription factor TFIIIB component B'' Myb" evidence="3">
    <location>
        <begin position="635"/>
        <end position="721"/>
    </location>
</feature>
<evidence type="ECO:0000256" key="2">
    <source>
        <dbReference type="SAM" id="MobiDB-lite"/>
    </source>
</evidence>
<dbReference type="PANTHER" id="PTHR22929">
    <property type="entry name" value="RNA POLYMERASE III TRANSCRIPTION INITIATION FACTOR B"/>
    <property type="match status" value="1"/>
</dbReference>
<evidence type="ECO:0000259" key="3">
    <source>
        <dbReference type="Pfam" id="PF15963"/>
    </source>
</evidence>
<sequence>MAARRCRIKAVANLPIRRDRGGGIDDHSLQKEIKEKSSEKNKIVEENPTTSKDETLKENNSNIVSLKFNSPKNVIFNHQSNEPTINDNNALIRPTSEELSQSNISGVISHQTNGNDHEKQQDSETSTLKVKTVVSGTKSTEQDSVLSKLPIKFVGRKRVKPSVSISNISRKAKEIILVTDEVLPEPNTFRSNHETTSTSSNCHLTAIKESPITDKSKYIGLTQVDVTLPSDKDIGVGMPTIIQTIPTGTAIRPNESNCPSNEFSAPGLLHTNGEAPQTLPEADLPSEGAGGSSRGGLAMDPPCLPNIVPCPSNTPHRSKFARPTPRIPDKTSRRRGHSSASESDDDSKRPFINSGTSTIRSKFARPSPKVGDATSRRTGNHGSASESDDESRRPSLSKSPAALTSVLPISSRIITKPINETAKQGSASESEDDVIIVEPDPVKEPSCMEEQQDKNSGIGPKELVGESEERDENIKSVWSKRTINHIRRKRHNAITSRIAQGKKELDTKLNGSKPARSSLTMFDLIYYNPTTNPMKKVVPSESIDHTKSINEGENRLVEERVAEEAVDDVTNSTSNVEEETALPVPQVKVGPDGQLILDEMSLVIETTGAKKSREELENSSIVVDLGIGSTSYSAYSKKTYKKGKEWSAHDTLKFYRALNTLGTDFLLMQSIFPKMTRRDLKMKFKREERVNAALIDKALRYPLNFDMSELQKEARREAEMEIEQEERRKEEAKQKKLAKLEYRKLHKRKPGQSNGVGFGSKLLGFWACGPRPRHSCGEPFQIFGANPNGYATSFIFEKQDTGEFHNKRLRKKVCKSKIENKSKKKKRNNALEKGFCGIASDSDSDNSSYNEEYESDGNKNDVGSKTCEDVVLNKKPHATKSGRISRPKVMHDHVHDFIELDGESSNDNSIVPMSPVDESFQATTGDINAETLEQISKSAPGSLLIFRAPSPTNPDHQVVHVFMLGGPLPENTPALTGSGGDSTSKDIDNSVLGLNPLANQSNTAETETCNKNSEETPFSLIFPK</sequence>
<protein>
    <recommendedName>
        <fullName evidence="3">Transcription factor TFIIIB component B'' Myb domain-containing protein</fullName>
    </recommendedName>
</protein>
<dbReference type="InterPro" id="IPR039467">
    <property type="entry name" value="TFIIIB_B''_Myb"/>
</dbReference>
<feature type="compositionally biased region" description="Basic and acidic residues" evidence="2">
    <location>
        <begin position="35"/>
        <end position="57"/>
    </location>
</feature>
<feature type="region of interest" description="Disordered" evidence="2">
    <location>
        <begin position="108"/>
        <end position="128"/>
    </location>
</feature>
<evidence type="ECO:0000313" key="4">
    <source>
        <dbReference type="EMBL" id="CAD7405194.1"/>
    </source>
</evidence>
<feature type="region of interest" description="Disordered" evidence="2">
    <location>
        <begin position="996"/>
        <end position="1024"/>
    </location>
</feature>